<feature type="transmembrane region" description="Helical" evidence="1">
    <location>
        <begin position="76"/>
        <end position="95"/>
    </location>
</feature>
<name>A0ABV7CP10_9GAMM</name>
<sequence>MMALVINVVLHVTTSQNLLANIIASAVMFVSYFFSDDLSNFALDTDFYLVWLGFDITTMLAVLFAVRVFQQPITLAVKYLCVGLMTNGCLCLAMYADIGLRQNTEPWLLWDIYSIGGTFIDFAMIAVLILNRDFLGIFKLKKRIWRTS</sequence>
<dbReference type="Proteomes" id="UP001595453">
    <property type="component" value="Unassembled WGS sequence"/>
</dbReference>
<keyword evidence="3" id="KW-1185">Reference proteome</keyword>
<keyword evidence="1" id="KW-0472">Membrane</keyword>
<protein>
    <submittedName>
        <fullName evidence="2">Uncharacterized protein</fullName>
    </submittedName>
</protein>
<proteinExistence type="predicted"/>
<dbReference type="RefSeq" id="WP_377127614.1">
    <property type="nucleotide sequence ID" value="NZ_JBHRSD010000039.1"/>
</dbReference>
<dbReference type="EMBL" id="JBHRSD010000039">
    <property type="protein sequence ID" value="MFC3034399.1"/>
    <property type="molecule type" value="Genomic_DNA"/>
</dbReference>
<evidence type="ECO:0000313" key="2">
    <source>
        <dbReference type="EMBL" id="MFC3034399.1"/>
    </source>
</evidence>
<gene>
    <name evidence="2" type="ORF">ACFOEE_17980</name>
</gene>
<feature type="transmembrane region" description="Helical" evidence="1">
    <location>
        <begin position="47"/>
        <end position="69"/>
    </location>
</feature>
<organism evidence="2 3">
    <name type="scientific">Pseudoalteromonas fenneropenaei</name>
    <dbReference type="NCBI Taxonomy" id="1737459"/>
    <lineage>
        <taxon>Bacteria</taxon>
        <taxon>Pseudomonadati</taxon>
        <taxon>Pseudomonadota</taxon>
        <taxon>Gammaproteobacteria</taxon>
        <taxon>Alteromonadales</taxon>
        <taxon>Pseudoalteromonadaceae</taxon>
        <taxon>Pseudoalteromonas</taxon>
    </lineage>
</organism>
<evidence type="ECO:0000313" key="3">
    <source>
        <dbReference type="Proteomes" id="UP001595453"/>
    </source>
</evidence>
<accession>A0ABV7CP10</accession>
<evidence type="ECO:0000256" key="1">
    <source>
        <dbReference type="SAM" id="Phobius"/>
    </source>
</evidence>
<comment type="caution">
    <text evidence="2">The sequence shown here is derived from an EMBL/GenBank/DDBJ whole genome shotgun (WGS) entry which is preliminary data.</text>
</comment>
<keyword evidence="1" id="KW-0812">Transmembrane</keyword>
<feature type="transmembrane region" description="Helical" evidence="1">
    <location>
        <begin position="107"/>
        <end position="130"/>
    </location>
</feature>
<reference evidence="3" key="1">
    <citation type="journal article" date="2019" name="Int. J. Syst. Evol. Microbiol.">
        <title>The Global Catalogue of Microorganisms (GCM) 10K type strain sequencing project: providing services to taxonomists for standard genome sequencing and annotation.</title>
        <authorList>
            <consortium name="The Broad Institute Genomics Platform"/>
            <consortium name="The Broad Institute Genome Sequencing Center for Infectious Disease"/>
            <person name="Wu L."/>
            <person name="Ma J."/>
        </authorList>
    </citation>
    <scope>NUCLEOTIDE SEQUENCE [LARGE SCALE GENOMIC DNA]</scope>
    <source>
        <strain evidence="3">KCTC 42730</strain>
    </source>
</reference>
<keyword evidence="1" id="KW-1133">Transmembrane helix</keyword>